<evidence type="ECO:0000313" key="7">
    <source>
        <dbReference type="Proteomes" id="UP000199603"/>
    </source>
</evidence>
<sequence>MCARSTVLWVFLMGFAMLAGLPSSASAQTANIGNFVWRDLNRNGIQDAGEPGIADVTVQLWNGARTQLLASTTTNANGIYTLQGPTGTAIRVRAILPDASLRFSPMDAGGDDTRDSDIFPSGSEAGFTASFTLASNVISITSFDVGMMTPPMANVGNFVWRDLNRNGVQDSGEPGIPDVTVQLWNGARTQLLASTTTNANGIYTLQGENGIALRVRALLPDASLRFSPMDAGGDDTRDSDIFPSGSEAGFTASFTLASNVISNTSFDIGMMTPAMANLGNRVWEDFDGDGVQGAGEPGLAGVTMQLWNSAMTQLLDSTTTDANGIYTLITPEPGDYRLRALLPVGFTRSPKDQGGDDTRDSDFNTGVPIGFTDIYTIAPNLISITSIDAGMRGSTLFRSGFEDL</sequence>
<feature type="domain" description="SD-repeat containing protein B" evidence="5">
    <location>
        <begin position="30"/>
        <end position="136"/>
    </location>
</feature>
<reference evidence="6 7" key="1">
    <citation type="submission" date="2016-10" db="EMBL/GenBank/DDBJ databases">
        <authorList>
            <person name="de Groot N.N."/>
        </authorList>
    </citation>
    <scope>NUCLEOTIDE SEQUENCE [LARGE SCALE GENOMIC DNA]</scope>
    <source>
        <strain evidence="6 7">DSM 16957</strain>
    </source>
</reference>
<dbReference type="InterPro" id="IPR051417">
    <property type="entry name" value="SDr/BOS_complex"/>
</dbReference>
<feature type="domain" description="SD-repeat containing protein B" evidence="5">
    <location>
        <begin position="276"/>
        <end position="366"/>
    </location>
</feature>
<dbReference type="RefSeq" id="WP_091244121.1">
    <property type="nucleotide sequence ID" value="NZ_FNAG01000010.1"/>
</dbReference>
<accession>A0A1G6YLQ7</accession>
<evidence type="ECO:0000256" key="3">
    <source>
        <dbReference type="ARBA" id="ARBA00022729"/>
    </source>
</evidence>
<proteinExistence type="predicted"/>
<dbReference type="Pfam" id="PF17210">
    <property type="entry name" value="SdrD_B"/>
    <property type="match status" value="3"/>
</dbReference>
<dbReference type="InterPro" id="IPR013783">
    <property type="entry name" value="Ig-like_fold"/>
</dbReference>
<dbReference type="PANTHER" id="PTHR23303:SF15">
    <property type="entry name" value="COLOSSIN-A"/>
    <property type="match status" value="1"/>
</dbReference>
<evidence type="ECO:0000256" key="2">
    <source>
        <dbReference type="ARBA" id="ARBA00022525"/>
    </source>
</evidence>
<name>A0A1G6YLQ7_9GAMM</name>
<feature type="domain" description="SD-repeat containing protein B" evidence="5">
    <location>
        <begin position="153"/>
        <end position="270"/>
    </location>
</feature>
<gene>
    <name evidence="6" type="ORF">SAMN04488509_11076</name>
</gene>
<dbReference type="GO" id="GO:0005576">
    <property type="term" value="C:extracellular region"/>
    <property type="evidence" value="ECO:0007669"/>
    <property type="project" value="UniProtKB-SubCell"/>
</dbReference>
<evidence type="ECO:0000313" key="6">
    <source>
        <dbReference type="EMBL" id="SDD91444.1"/>
    </source>
</evidence>
<dbReference type="STRING" id="265719.SAMN04488509_11076"/>
<dbReference type="OrthoDB" id="5959557at2"/>
<feature type="signal peptide" evidence="4">
    <location>
        <begin position="1"/>
        <end position="27"/>
    </location>
</feature>
<comment type="subcellular location">
    <subcellularLocation>
        <location evidence="1">Secreted</location>
    </subcellularLocation>
</comment>
<dbReference type="Proteomes" id="UP000199603">
    <property type="component" value="Unassembled WGS sequence"/>
</dbReference>
<dbReference type="SUPFAM" id="SSF117074">
    <property type="entry name" value="Hypothetical protein PA1324"/>
    <property type="match status" value="3"/>
</dbReference>
<evidence type="ECO:0000256" key="1">
    <source>
        <dbReference type="ARBA" id="ARBA00004613"/>
    </source>
</evidence>
<keyword evidence="3 4" id="KW-0732">Signal</keyword>
<dbReference type="EMBL" id="FNAG01000010">
    <property type="protein sequence ID" value="SDD91444.1"/>
    <property type="molecule type" value="Genomic_DNA"/>
</dbReference>
<evidence type="ECO:0000259" key="5">
    <source>
        <dbReference type="Pfam" id="PF17210"/>
    </source>
</evidence>
<dbReference type="PANTHER" id="PTHR23303">
    <property type="entry name" value="CARBOXYPEPTIDASE REGULATORY REGION-CONTAINING"/>
    <property type="match status" value="1"/>
</dbReference>
<dbReference type="InterPro" id="IPR033764">
    <property type="entry name" value="Sdr_B"/>
</dbReference>
<keyword evidence="2" id="KW-0964">Secreted</keyword>
<feature type="chain" id="PRO_5011620411" evidence="4">
    <location>
        <begin position="28"/>
        <end position="404"/>
    </location>
</feature>
<protein>
    <submittedName>
        <fullName evidence="6">Cna protein B-type domain-containing protein</fullName>
    </submittedName>
</protein>
<keyword evidence="7" id="KW-1185">Reference proteome</keyword>
<organism evidence="6 7">
    <name type="scientific">Aquimonas voraii</name>
    <dbReference type="NCBI Taxonomy" id="265719"/>
    <lineage>
        <taxon>Bacteria</taxon>
        <taxon>Pseudomonadati</taxon>
        <taxon>Pseudomonadota</taxon>
        <taxon>Gammaproteobacteria</taxon>
        <taxon>Lysobacterales</taxon>
        <taxon>Lysobacteraceae</taxon>
        <taxon>Aquimonas</taxon>
    </lineage>
</organism>
<dbReference type="Gene3D" id="2.60.40.10">
    <property type="entry name" value="Immunoglobulins"/>
    <property type="match status" value="3"/>
</dbReference>
<evidence type="ECO:0000256" key="4">
    <source>
        <dbReference type="SAM" id="SignalP"/>
    </source>
</evidence>
<dbReference type="AlphaFoldDB" id="A0A1G6YLQ7"/>